<accession>X1LU85</accession>
<gene>
    <name evidence="2" type="ORF">S06H3_21858</name>
</gene>
<feature type="non-terminal residue" evidence="2">
    <location>
        <position position="1"/>
    </location>
</feature>
<keyword evidence="1" id="KW-1133">Transmembrane helix</keyword>
<name>X1LU85_9ZZZZ</name>
<keyword evidence="1" id="KW-0472">Membrane</keyword>
<dbReference type="AlphaFoldDB" id="X1LU85"/>
<evidence type="ECO:0000256" key="1">
    <source>
        <dbReference type="SAM" id="Phobius"/>
    </source>
</evidence>
<organism evidence="2">
    <name type="scientific">marine sediment metagenome</name>
    <dbReference type="NCBI Taxonomy" id="412755"/>
    <lineage>
        <taxon>unclassified sequences</taxon>
        <taxon>metagenomes</taxon>
        <taxon>ecological metagenomes</taxon>
    </lineage>
</organism>
<evidence type="ECO:0000313" key="2">
    <source>
        <dbReference type="EMBL" id="GAI09376.1"/>
    </source>
</evidence>
<keyword evidence="1" id="KW-0812">Transmembrane</keyword>
<feature type="transmembrane region" description="Helical" evidence="1">
    <location>
        <begin position="20"/>
        <end position="38"/>
    </location>
</feature>
<dbReference type="EMBL" id="BARV01011553">
    <property type="protein sequence ID" value="GAI09376.1"/>
    <property type="molecule type" value="Genomic_DNA"/>
</dbReference>
<protein>
    <submittedName>
        <fullName evidence="2">Uncharacterized protein</fullName>
    </submittedName>
</protein>
<proteinExistence type="predicted"/>
<sequence length="47" mass="5448">FVIASNIKFRDGRLYAHENWIFVPFILLSVGYFIYGFLKIADLIGIP</sequence>
<reference evidence="2" key="1">
    <citation type="journal article" date="2014" name="Front. Microbiol.">
        <title>High frequency of phylogenetically diverse reductive dehalogenase-homologous genes in deep subseafloor sedimentary metagenomes.</title>
        <authorList>
            <person name="Kawai M."/>
            <person name="Futagami T."/>
            <person name="Toyoda A."/>
            <person name="Takaki Y."/>
            <person name="Nishi S."/>
            <person name="Hori S."/>
            <person name="Arai W."/>
            <person name="Tsubouchi T."/>
            <person name="Morono Y."/>
            <person name="Uchiyama I."/>
            <person name="Ito T."/>
            <person name="Fujiyama A."/>
            <person name="Inagaki F."/>
            <person name="Takami H."/>
        </authorList>
    </citation>
    <scope>NUCLEOTIDE SEQUENCE</scope>
    <source>
        <strain evidence="2">Expedition CK06-06</strain>
    </source>
</reference>
<comment type="caution">
    <text evidence="2">The sequence shown here is derived from an EMBL/GenBank/DDBJ whole genome shotgun (WGS) entry which is preliminary data.</text>
</comment>